<evidence type="ECO:0000256" key="1">
    <source>
        <dbReference type="ARBA" id="ARBA00006149"/>
    </source>
</evidence>
<dbReference type="PROSITE" id="PS00092">
    <property type="entry name" value="N6_MTASE"/>
    <property type="match status" value="1"/>
</dbReference>
<evidence type="ECO:0000259" key="5">
    <source>
        <dbReference type="Pfam" id="PF05175"/>
    </source>
</evidence>
<comment type="similarity">
    <text evidence="1">Belongs to the eukaryotic/archaeal PrmC-related family.</text>
</comment>
<dbReference type="EMBL" id="JBHSPX010000007">
    <property type="protein sequence ID" value="MFC6065366.1"/>
    <property type="molecule type" value="Genomic_DNA"/>
</dbReference>
<keyword evidence="4" id="KW-0949">S-adenosyl-L-methionine</keyword>
<dbReference type="GO" id="GO:0008168">
    <property type="term" value="F:methyltransferase activity"/>
    <property type="evidence" value="ECO:0007669"/>
    <property type="project" value="UniProtKB-KW"/>
</dbReference>
<reference evidence="7" key="1">
    <citation type="journal article" date="2019" name="Int. J. Syst. Evol. Microbiol.">
        <title>The Global Catalogue of Microorganisms (GCM) 10K type strain sequencing project: providing services to taxonomists for standard genome sequencing and annotation.</title>
        <authorList>
            <consortium name="The Broad Institute Genomics Platform"/>
            <consortium name="The Broad Institute Genome Sequencing Center for Infectious Disease"/>
            <person name="Wu L."/>
            <person name="Ma J."/>
        </authorList>
    </citation>
    <scope>NUCLEOTIDE SEQUENCE [LARGE SCALE GENOMIC DNA]</scope>
    <source>
        <strain evidence="7">CGMCC 1.15180</strain>
    </source>
</reference>
<evidence type="ECO:0000313" key="6">
    <source>
        <dbReference type="EMBL" id="MFC6065366.1"/>
    </source>
</evidence>
<dbReference type="InterPro" id="IPR007848">
    <property type="entry name" value="Small_mtfrase_dom"/>
</dbReference>
<name>A0ABW1MPN3_9ACTN</name>
<keyword evidence="2 6" id="KW-0489">Methyltransferase</keyword>
<dbReference type="PANTHER" id="PTHR45875">
    <property type="entry name" value="METHYLTRANSFERASE N6AMT1"/>
    <property type="match status" value="1"/>
</dbReference>
<dbReference type="InterPro" id="IPR052190">
    <property type="entry name" value="Euk-Arch_PrmC-MTase"/>
</dbReference>
<dbReference type="InterPro" id="IPR029063">
    <property type="entry name" value="SAM-dependent_MTases_sf"/>
</dbReference>
<accession>A0ABW1MPN3</accession>
<evidence type="ECO:0000313" key="7">
    <source>
        <dbReference type="Proteomes" id="UP001596139"/>
    </source>
</evidence>
<proteinExistence type="inferred from homology"/>
<gene>
    <name evidence="6" type="ORF">ACFP4F_22880</name>
</gene>
<organism evidence="6 7">
    <name type="scientific">Streptomyces ochraceiscleroticus</name>
    <dbReference type="NCBI Taxonomy" id="47761"/>
    <lineage>
        <taxon>Bacteria</taxon>
        <taxon>Bacillati</taxon>
        <taxon>Actinomycetota</taxon>
        <taxon>Actinomycetes</taxon>
        <taxon>Kitasatosporales</taxon>
        <taxon>Streptomycetaceae</taxon>
        <taxon>Streptomyces</taxon>
    </lineage>
</organism>
<dbReference type="RefSeq" id="WP_031061575.1">
    <property type="nucleotide sequence ID" value="NZ_JBHSPX010000007.1"/>
</dbReference>
<protein>
    <submittedName>
        <fullName evidence="6">HemK2/MTQ2 family protein methyltransferase</fullName>
        <ecNumber evidence="6">2.1.1.-</ecNumber>
    </submittedName>
</protein>
<keyword evidence="3 6" id="KW-0808">Transferase</keyword>
<dbReference type="EC" id="2.1.1.-" evidence="6"/>
<dbReference type="Proteomes" id="UP001596139">
    <property type="component" value="Unassembled WGS sequence"/>
</dbReference>
<evidence type="ECO:0000256" key="3">
    <source>
        <dbReference type="ARBA" id="ARBA00022679"/>
    </source>
</evidence>
<keyword evidence="7" id="KW-1185">Reference proteome</keyword>
<dbReference type="GO" id="GO:0032259">
    <property type="term" value="P:methylation"/>
    <property type="evidence" value="ECO:0007669"/>
    <property type="project" value="UniProtKB-KW"/>
</dbReference>
<dbReference type="Pfam" id="PF05175">
    <property type="entry name" value="MTS"/>
    <property type="match status" value="1"/>
</dbReference>
<dbReference type="SUPFAM" id="SSF53335">
    <property type="entry name" value="S-adenosyl-L-methionine-dependent methyltransferases"/>
    <property type="match status" value="1"/>
</dbReference>
<dbReference type="InterPro" id="IPR002052">
    <property type="entry name" value="DNA_methylase_N6_adenine_CS"/>
</dbReference>
<dbReference type="NCBIfam" id="TIGR00537">
    <property type="entry name" value="hemK_rel_arch"/>
    <property type="match status" value="1"/>
</dbReference>
<sequence>MPLITLPGVYAPQDDTALLADALHREPLVPGAQVLDIGTGTGALALAAARRGGEVTAVDISRRAVLAARLNARLARLPVRVLRGSLFGPVAGRRFDLILTNPPYVPAPEAVLPRRGSARAWDAGHDGRLVLDRICREAPRLLAPGGVLLLVHSALSGTEPTLRMLREAGLDAVAVEHRCVPFGPVLRSRQGWLHGQGLVAPDEEKEELVVIRAERSV</sequence>
<comment type="caution">
    <text evidence="6">The sequence shown here is derived from an EMBL/GenBank/DDBJ whole genome shotgun (WGS) entry which is preliminary data.</text>
</comment>
<feature type="domain" description="Methyltransferase small" evidence="5">
    <location>
        <begin position="3"/>
        <end position="105"/>
    </location>
</feature>
<evidence type="ECO:0000256" key="2">
    <source>
        <dbReference type="ARBA" id="ARBA00022603"/>
    </source>
</evidence>
<dbReference type="PANTHER" id="PTHR45875:SF1">
    <property type="entry name" value="METHYLTRANSFERASE N6AMT1"/>
    <property type="match status" value="1"/>
</dbReference>
<evidence type="ECO:0000256" key="4">
    <source>
        <dbReference type="ARBA" id="ARBA00022691"/>
    </source>
</evidence>
<dbReference type="CDD" id="cd02440">
    <property type="entry name" value="AdoMet_MTases"/>
    <property type="match status" value="1"/>
</dbReference>
<dbReference type="InterPro" id="IPR004557">
    <property type="entry name" value="PrmC-related"/>
</dbReference>
<dbReference type="Gene3D" id="3.40.50.150">
    <property type="entry name" value="Vaccinia Virus protein VP39"/>
    <property type="match status" value="1"/>
</dbReference>